<dbReference type="Pfam" id="PF04410">
    <property type="entry name" value="Gar1"/>
    <property type="match status" value="1"/>
</dbReference>
<evidence type="ECO:0000256" key="5">
    <source>
        <dbReference type="ARBA" id="ARBA00022884"/>
    </source>
</evidence>
<keyword evidence="7" id="KW-0687">Ribonucleoprotein</keyword>
<keyword evidence="3 7" id="KW-0698">rRNA processing</keyword>
<dbReference type="InterPro" id="IPR038664">
    <property type="entry name" value="Gar1/Naf1_Cbf5-bd_sf"/>
</dbReference>
<comment type="caution">
    <text evidence="8">The sequence shown here is derived from an EMBL/GenBank/DDBJ whole genome shotgun (WGS) entry which is preliminary data.</text>
</comment>
<dbReference type="Gene3D" id="2.40.10.230">
    <property type="entry name" value="Probable tRNA pseudouridine synthase domain"/>
    <property type="match status" value="1"/>
</dbReference>
<keyword evidence="5 7" id="KW-0694">RNA-binding</keyword>
<dbReference type="Proteomes" id="UP000674318">
    <property type="component" value="Chromosome 32"/>
</dbReference>
<evidence type="ECO:0000313" key="9">
    <source>
        <dbReference type="Proteomes" id="UP000674318"/>
    </source>
</evidence>
<name>A0A836L328_9TRYP</name>
<protein>
    <recommendedName>
        <fullName evidence="7">H/ACA ribonucleoprotein complex subunit</fullName>
    </recommendedName>
</protein>
<dbReference type="KEGG" id="phet:94288862"/>
<keyword evidence="6 7" id="KW-0539">Nucleus</keyword>
<dbReference type="PANTHER" id="PTHR31633">
    <property type="entry name" value="H/ACA RIBONUCLEOPROTEIN COMPLEX NON-CORE SUBUNIT NAF1"/>
    <property type="match status" value="1"/>
</dbReference>
<dbReference type="RefSeq" id="XP_067754942.1">
    <property type="nucleotide sequence ID" value="XM_067898785.1"/>
</dbReference>
<reference evidence="8 9" key="1">
    <citation type="submission" date="2021-02" db="EMBL/GenBank/DDBJ databases">
        <title>Porcisia hertigi Genome sequencing and assembly.</title>
        <authorList>
            <person name="Almutairi H."/>
            <person name="Gatherer D."/>
        </authorList>
    </citation>
    <scope>NUCLEOTIDE SEQUENCE [LARGE SCALE GENOMIC DNA]</scope>
    <source>
        <strain evidence="8 9">C119</strain>
    </source>
</reference>
<evidence type="ECO:0000256" key="2">
    <source>
        <dbReference type="ARBA" id="ARBA00022517"/>
    </source>
</evidence>
<dbReference type="InterPro" id="IPR040309">
    <property type="entry name" value="Naf1"/>
</dbReference>
<dbReference type="GO" id="GO:0005732">
    <property type="term" value="C:sno(s)RNA-containing ribonucleoprotein complex"/>
    <property type="evidence" value="ECO:0007669"/>
    <property type="project" value="InterPro"/>
</dbReference>
<comment type="subunit">
    <text evidence="7">Component of the small nucleolar ribonucleoprotein particles containing H/ACA-type snoRNAs (H/ACA snoRNPs).</text>
</comment>
<dbReference type="GO" id="GO:0006364">
    <property type="term" value="P:rRNA processing"/>
    <property type="evidence" value="ECO:0007669"/>
    <property type="project" value="UniProtKB-KW"/>
</dbReference>
<dbReference type="InterPro" id="IPR009000">
    <property type="entry name" value="Transl_B-barrel_sf"/>
</dbReference>
<comment type="similarity">
    <text evidence="7">Belongs to the GAR1 family.</text>
</comment>
<comment type="function">
    <text evidence="7">Required for ribosome biogenesis. Part of a complex which catalyzes pseudouridylation of rRNA. This involves the isomerization of uridine such that the ribose is subsequently attached to C5, instead of the normal N1. Pseudouridine ("psi") residues may serve to stabilize the conformation of rRNAs.</text>
</comment>
<evidence type="ECO:0000256" key="4">
    <source>
        <dbReference type="ARBA" id="ARBA00022553"/>
    </source>
</evidence>
<dbReference type="GO" id="GO:0005730">
    <property type="term" value="C:nucleolus"/>
    <property type="evidence" value="ECO:0007669"/>
    <property type="project" value="UniProtKB-SubCell"/>
</dbReference>
<dbReference type="EMBL" id="JAFJZO010000032">
    <property type="protein sequence ID" value="KAG5496459.1"/>
    <property type="molecule type" value="Genomic_DNA"/>
</dbReference>
<dbReference type="GO" id="GO:0003723">
    <property type="term" value="F:RNA binding"/>
    <property type="evidence" value="ECO:0007669"/>
    <property type="project" value="UniProtKB-KW"/>
</dbReference>
<dbReference type="SUPFAM" id="SSF50447">
    <property type="entry name" value="Translation proteins"/>
    <property type="match status" value="1"/>
</dbReference>
<dbReference type="PANTHER" id="PTHR31633:SF1">
    <property type="entry name" value="H_ACA RIBONUCLEOPROTEIN COMPLEX NON-CORE SUBUNIT NAF1"/>
    <property type="match status" value="1"/>
</dbReference>
<evidence type="ECO:0000256" key="1">
    <source>
        <dbReference type="ARBA" id="ARBA00009801"/>
    </source>
</evidence>
<comment type="subcellular location">
    <subcellularLocation>
        <location evidence="7">Nucleus</location>
        <location evidence="7">Nucleolus</location>
    </subcellularLocation>
</comment>
<keyword evidence="4" id="KW-0597">Phosphoprotein</keyword>
<sequence>MDTIPASTNVGAIYADEKPSRRAVSISSVDTEPIVRAASTQSAVSSTSNNGDAKPRRAWFAHESDDVPLDDDVIADAALVLPLEQISEAPVAVVNATSLSSCSCVAEALPETLTMDVGTRLCLSDGTLIGYICSVLGPVKQAFYVVKVARQDFGELLTAQRLAEGASLHYDLLHQEIMYDPFEQCDAAKGTDASYINDDELPGHVRPDFSDDEKEMEWKRQKRSRCNVDDASISSDEPHEDIEWSKMQLDDEAVVSGAFDVVAPQWVRGANPGAAV</sequence>
<keyword evidence="9" id="KW-1185">Reference proteome</keyword>
<proteinExistence type="inferred from homology"/>
<evidence type="ECO:0000256" key="3">
    <source>
        <dbReference type="ARBA" id="ARBA00022552"/>
    </source>
</evidence>
<dbReference type="GeneID" id="94288862"/>
<keyword evidence="2 7" id="KW-0690">Ribosome biogenesis</keyword>
<gene>
    <name evidence="8" type="ORF">JKF63_02761</name>
</gene>
<accession>A0A836L328</accession>
<evidence type="ECO:0000313" key="8">
    <source>
        <dbReference type="EMBL" id="KAG5496459.1"/>
    </source>
</evidence>
<evidence type="ECO:0000256" key="7">
    <source>
        <dbReference type="RuleBase" id="RU364004"/>
    </source>
</evidence>
<dbReference type="OrthoDB" id="21550at2759"/>
<evidence type="ECO:0000256" key="6">
    <source>
        <dbReference type="ARBA" id="ARBA00023242"/>
    </source>
</evidence>
<dbReference type="InterPro" id="IPR007504">
    <property type="entry name" value="H/ACA_rnp_Gar1/Naf1"/>
</dbReference>
<dbReference type="AlphaFoldDB" id="A0A836L328"/>
<organism evidence="8 9">
    <name type="scientific">Porcisia hertigi</name>
    <dbReference type="NCBI Taxonomy" id="2761500"/>
    <lineage>
        <taxon>Eukaryota</taxon>
        <taxon>Discoba</taxon>
        <taxon>Euglenozoa</taxon>
        <taxon>Kinetoplastea</taxon>
        <taxon>Metakinetoplastina</taxon>
        <taxon>Trypanosomatida</taxon>
        <taxon>Trypanosomatidae</taxon>
        <taxon>Leishmaniinae</taxon>
        <taxon>Porcisia</taxon>
    </lineage>
</organism>
<dbReference type="GO" id="GO:0000493">
    <property type="term" value="P:box H/ACA snoRNP assembly"/>
    <property type="evidence" value="ECO:0007669"/>
    <property type="project" value="InterPro"/>
</dbReference>
<dbReference type="GO" id="GO:0001522">
    <property type="term" value="P:pseudouridine synthesis"/>
    <property type="evidence" value="ECO:0007669"/>
    <property type="project" value="InterPro"/>
</dbReference>
<comment type="similarity">
    <text evidence="1">Belongs to the NAF1 family.</text>
</comment>